<evidence type="ECO:0000259" key="10">
    <source>
        <dbReference type="Pfam" id="PF00288"/>
    </source>
</evidence>
<dbReference type="Proteomes" id="UP000178485">
    <property type="component" value="Chromosome i"/>
</dbReference>
<dbReference type="GO" id="GO:0050515">
    <property type="term" value="F:4-(cytidine 5'-diphospho)-2-C-methyl-D-erythritol kinase activity"/>
    <property type="evidence" value="ECO:0007669"/>
    <property type="project" value="UniProtKB-UniRule"/>
</dbReference>
<keyword evidence="6 9" id="KW-0418">Kinase</keyword>
<evidence type="ECO:0000256" key="6">
    <source>
        <dbReference type="ARBA" id="ARBA00022777"/>
    </source>
</evidence>
<keyword evidence="4 9" id="KW-0808">Transferase</keyword>
<comment type="pathway">
    <text evidence="9">Isoprenoid biosynthesis; isopentenyl diphosphate biosynthesis via DXP pathway; isopentenyl diphosphate from 1-deoxy-D-xylulose 5-phosphate: step 3/6.</text>
</comment>
<feature type="domain" description="GHMP kinase C-terminal" evidence="11">
    <location>
        <begin position="194"/>
        <end position="254"/>
    </location>
</feature>
<dbReference type="Pfam" id="PF08544">
    <property type="entry name" value="GHMP_kinases_C"/>
    <property type="match status" value="1"/>
</dbReference>
<evidence type="ECO:0000313" key="12">
    <source>
        <dbReference type="EMBL" id="SCM59122.1"/>
    </source>
</evidence>
<dbReference type="InterPro" id="IPR014721">
    <property type="entry name" value="Ribsml_uS5_D2-typ_fold_subgr"/>
</dbReference>
<feature type="active site" evidence="9">
    <location>
        <position position="8"/>
    </location>
</feature>
<comment type="catalytic activity">
    <reaction evidence="9">
        <text>4-CDP-2-C-methyl-D-erythritol + ATP = 4-CDP-2-C-methyl-D-erythritol 2-phosphate + ADP + H(+)</text>
        <dbReference type="Rhea" id="RHEA:18437"/>
        <dbReference type="ChEBI" id="CHEBI:15378"/>
        <dbReference type="ChEBI" id="CHEBI:30616"/>
        <dbReference type="ChEBI" id="CHEBI:57823"/>
        <dbReference type="ChEBI" id="CHEBI:57919"/>
        <dbReference type="ChEBI" id="CHEBI:456216"/>
        <dbReference type="EC" id="2.7.1.148"/>
    </reaction>
</comment>
<dbReference type="GO" id="GO:0005524">
    <property type="term" value="F:ATP binding"/>
    <property type="evidence" value="ECO:0007669"/>
    <property type="project" value="UniProtKB-UniRule"/>
</dbReference>
<dbReference type="NCBIfam" id="TIGR00154">
    <property type="entry name" value="ispE"/>
    <property type="match status" value="1"/>
</dbReference>
<evidence type="ECO:0000256" key="3">
    <source>
        <dbReference type="ARBA" id="ARBA00017473"/>
    </source>
</evidence>
<comment type="similarity">
    <text evidence="1 9">Belongs to the GHMP kinase family. IspE subfamily.</text>
</comment>
<evidence type="ECO:0000256" key="1">
    <source>
        <dbReference type="ARBA" id="ARBA00009684"/>
    </source>
</evidence>
<dbReference type="AlphaFoldDB" id="A0A1G4G9D7"/>
<keyword evidence="9" id="KW-0414">Isoprene biosynthesis</keyword>
<dbReference type="RefSeq" id="WP_071137454.1">
    <property type="nucleotide sequence ID" value="NZ_DUQN01000013.1"/>
</dbReference>
<organism evidence="12 13">
    <name type="scientific">Petrimonas mucosa</name>
    <dbReference type="NCBI Taxonomy" id="1642646"/>
    <lineage>
        <taxon>Bacteria</taxon>
        <taxon>Pseudomonadati</taxon>
        <taxon>Bacteroidota</taxon>
        <taxon>Bacteroidia</taxon>
        <taxon>Bacteroidales</taxon>
        <taxon>Dysgonomonadaceae</taxon>
        <taxon>Petrimonas</taxon>
    </lineage>
</organism>
<dbReference type="KEGG" id="pmuc:ING2E5A_2314"/>
<dbReference type="InterPro" id="IPR036554">
    <property type="entry name" value="GHMP_kinase_C_sf"/>
</dbReference>
<dbReference type="EMBL" id="LT608328">
    <property type="protein sequence ID" value="SCM59122.1"/>
    <property type="molecule type" value="Genomic_DNA"/>
</dbReference>
<dbReference type="GO" id="GO:0019288">
    <property type="term" value="P:isopentenyl diphosphate biosynthetic process, methylerythritol 4-phosphate pathway"/>
    <property type="evidence" value="ECO:0007669"/>
    <property type="project" value="UniProtKB-UniRule"/>
</dbReference>
<proteinExistence type="inferred from homology"/>
<evidence type="ECO:0000259" key="11">
    <source>
        <dbReference type="Pfam" id="PF08544"/>
    </source>
</evidence>
<dbReference type="STRING" id="1642646.ING2E5A_2314"/>
<reference evidence="12 13" key="1">
    <citation type="submission" date="2016-08" db="EMBL/GenBank/DDBJ databases">
        <authorList>
            <person name="Seilhamer J.J."/>
        </authorList>
    </citation>
    <scope>NUCLEOTIDE SEQUENCE [LARGE SCALE GENOMIC DNA]</scope>
    <source>
        <strain evidence="12">ING2-E5A</strain>
    </source>
</reference>
<dbReference type="GO" id="GO:0016114">
    <property type="term" value="P:terpenoid biosynthetic process"/>
    <property type="evidence" value="ECO:0007669"/>
    <property type="project" value="UniProtKB-UniRule"/>
</dbReference>
<dbReference type="UniPathway" id="UPA00056">
    <property type="reaction ID" value="UER00094"/>
</dbReference>
<feature type="binding site" evidence="9">
    <location>
        <begin position="93"/>
        <end position="103"/>
    </location>
    <ligand>
        <name>ATP</name>
        <dbReference type="ChEBI" id="CHEBI:30616"/>
    </ligand>
</feature>
<dbReference type="HAMAP" id="MF_00061">
    <property type="entry name" value="IspE"/>
    <property type="match status" value="1"/>
</dbReference>
<dbReference type="InterPro" id="IPR020568">
    <property type="entry name" value="Ribosomal_Su5_D2-typ_SF"/>
</dbReference>
<keyword evidence="7 9" id="KW-0067">ATP-binding</keyword>
<dbReference type="SUPFAM" id="SSF54211">
    <property type="entry name" value="Ribosomal protein S5 domain 2-like"/>
    <property type="match status" value="1"/>
</dbReference>
<sequence length="270" mass="30163">MICFPNAKINLGLNIVSRRTDGYHNLETLFYPVGVRDALEIIPTGEDTGYRFFQRGLKIEGETGENLVVKALKVISAEKRIPAIDIHLLKRIPFGAGLGGGSSDAAFMLKLLNDTFSLGYTLPELEERAARIGADSPFFIRNRPALAKGIGNLLEEVELDLSGYFFVLVKPNITVSTREAYALVSPSIPEVPLEEVVKRPVSEWKELMKNDFEPSVFKKYPEICKIKEELYANGALYASMSGSGSSVYALFEKATEIRFDNCWVWKNKEL</sequence>
<dbReference type="Pfam" id="PF00288">
    <property type="entry name" value="GHMP_kinases_N"/>
    <property type="match status" value="1"/>
</dbReference>
<dbReference type="PIRSF" id="PIRSF010376">
    <property type="entry name" value="IspE"/>
    <property type="match status" value="1"/>
</dbReference>
<feature type="active site" evidence="9">
    <location>
        <position position="135"/>
    </location>
</feature>
<keyword evidence="5 9" id="KW-0547">Nucleotide-binding</keyword>
<name>A0A1G4G9D7_9BACT</name>
<evidence type="ECO:0000256" key="2">
    <source>
        <dbReference type="ARBA" id="ARBA00012052"/>
    </source>
</evidence>
<dbReference type="EC" id="2.7.1.148" evidence="2 9"/>
<dbReference type="InterPro" id="IPR004424">
    <property type="entry name" value="IspE"/>
</dbReference>
<dbReference type="SUPFAM" id="SSF55060">
    <property type="entry name" value="GHMP Kinase, C-terminal domain"/>
    <property type="match status" value="1"/>
</dbReference>
<feature type="domain" description="GHMP kinase N-terminal" evidence="10">
    <location>
        <begin position="66"/>
        <end position="140"/>
    </location>
</feature>
<dbReference type="PANTHER" id="PTHR43527">
    <property type="entry name" value="4-DIPHOSPHOCYTIDYL-2-C-METHYL-D-ERYTHRITOL KINASE, CHLOROPLASTIC"/>
    <property type="match status" value="1"/>
</dbReference>
<gene>
    <name evidence="9 12" type="primary">ispE</name>
    <name evidence="12" type="ORF">ING2E5A_2314</name>
</gene>
<dbReference type="InterPro" id="IPR013750">
    <property type="entry name" value="GHMP_kinase_C_dom"/>
</dbReference>
<accession>A0A1G4G9D7</accession>
<evidence type="ECO:0000313" key="13">
    <source>
        <dbReference type="Proteomes" id="UP000178485"/>
    </source>
</evidence>
<evidence type="ECO:0000256" key="7">
    <source>
        <dbReference type="ARBA" id="ARBA00022840"/>
    </source>
</evidence>
<evidence type="ECO:0000256" key="8">
    <source>
        <dbReference type="ARBA" id="ARBA00032554"/>
    </source>
</evidence>
<protein>
    <recommendedName>
        <fullName evidence="3 9">4-diphosphocytidyl-2-C-methyl-D-erythritol kinase</fullName>
        <shortName evidence="9">CMK</shortName>
        <ecNumber evidence="2 9">2.7.1.148</ecNumber>
    </recommendedName>
    <alternativeName>
        <fullName evidence="8 9">4-(cytidine-5'-diphospho)-2-C-methyl-D-erythritol kinase</fullName>
    </alternativeName>
</protein>
<evidence type="ECO:0000256" key="4">
    <source>
        <dbReference type="ARBA" id="ARBA00022679"/>
    </source>
</evidence>
<dbReference type="Gene3D" id="3.30.230.10">
    <property type="match status" value="1"/>
</dbReference>
<dbReference type="InterPro" id="IPR006204">
    <property type="entry name" value="GHMP_kinase_N_dom"/>
</dbReference>
<dbReference type="Gene3D" id="3.30.70.890">
    <property type="entry name" value="GHMP kinase, C-terminal domain"/>
    <property type="match status" value="1"/>
</dbReference>
<dbReference type="PANTHER" id="PTHR43527:SF2">
    <property type="entry name" value="4-DIPHOSPHOCYTIDYL-2-C-METHYL-D-ERYTHRITOL KINASE, CHLOROPLASTIC"/>
    <property type="match status" value="1"/>
</dbReference>
<keyword evidence="13" id="KW-1185">Reference proteome</keyword>
<evidence type="ECO:0000256" key="9">
    <source>
        <dbReference type="HAMAP-Rule" id="MF_00061"/>
    </source>
</evidence>
<comment type="function">
    <text evidence="9">Catalyzes the phosphorylation of the position 2 hydroxy group of 4-diphosphocytidyl-2C-methyl-D-erythritol.</text>
</comment>
<evidence type="ECO:0000256" key="5">
    <source>
        <dbReference type="ARBA" id="ARBA00022741"/>
    </source>
</evidence>